<sequence>MLDWTYKNELGHLLNASENNSWEKVIKGILNFIRENKSMFAYTIQSVGREHFEQSIYPDLYEFSKNKITKFSDEINIPEDKINFLANLQTITLTSVIIQWANNGMKENPDEIVKMLDKTLNSATLNILKEYEATN</sequence>
<accession>A0A645HS01</accession>
<gene>
    <name evidence="2" type="ORF">SDC9_189380</name>
</gene>
<evidence type="ECO:0000313" key="2">
    <source>
        <dbReference type="EMBL" id="MPN41825.1"/>
    </source>
</evidence>
<dbReference type="EMBL" id="VSSQ01099121">
    <property type="protein sequence ID" value="MPN41825.1"/>
    <property type="molecule type" value="Genomic_DNA"/>
</dbReference>
<name>A0A645HS01_9ZZZZ</name>
<dbReference type="Pfam" id="PF14278">
    <property type="entry name" value="TetR_C_8"/>
    <property type="match status" value="1"/>
</dbReference>
<organism evidence="2">
    <name type="scientific">bioreactor metagenome</name>
    <dbReference type="NCBI Taxonomy" id="1076179"/>
    <lineage>
        <taxon>unclassified sequences</taxon>
        <taxon>metagenomes</taxon>
        <taxon>ecological metagenomes</taxon>
    </lineage>
</organism>
<dbReference type="Gene3D" id="1.10.357.10">
    <property type="entry name" value="Tetracycline Repressor, domain 2"/>
    <property type="match status" value="1"/>
</dbReference>
<dbReference type="InterPro" id="IPR039532">
    <property type="entry name" value="TetR_C_Firmicutes"/>
</dbReference>
<protein>
    <recommendedName>
        <fullName evidence="1">Transcriptional regulator TetR C-terminal Firmicutes type domain-containing protein</fullName>
    </recommendedName>
</protein>
<reference evidence="2" key="1">
    <citation type="submission" date="2019-08" db="EMBL/GenBank/DDBJ databases">
        <authorList>
            <person name="Kucharzyk K."/>
            <person name="Murdoch R.W."/>
            <person name="Higgins S."/>
            <person name="Loffler F."/>
        </authorList>
    </citation>
    <scope>NUCLEOTIDE SEQUENCE</scope>
</reference>
<feature type="domain" description="Transcriptional regulator TetR C-terminal Firmicutes type" evidence="1">
    <location>
        <begin position="20"/>
        <end position="121"/>
    </location>
</feature>
<proteinExistence type="predicted"/>
<dbReference type="AlphaFoldDB" id="A0A645HS01"/>
<evidence type="ECO:0000259" key="1">
    <source>
        <dbReference type="Pfam" id="PF14278"/>
    </source>
</evidence>
<comment type="caution">
    <text evidence="2">The sequence shown here is derived from an EMBL/GenBank/DDBJ whole genome shotgun (WGS) entry which is preliminary data.</text>
</comment>